<accession>A0AA88UMC1</accession>
<comment type="caution">
    <text evidence="2">The sequence shown here is derived from an EMBL/GenBank/DDBJ whole genome shotgun (WGS) entry which is preliminary data.</text>
</comment>
<dbReference type="PANTHER" id="PTHR27003:SF426">
    <property type="entry name" value="RECEPTOR-LIKE PROTEIN KINASE HERK 1"/>
    <property type="match status" value="1"/>
</dbReference>
<organism evidence="2 3">
    <name type="scientific">Escallonia rubra</name>
    <dbReference type="NCBI Taxonomy" id="112253"/>
    <lineage>
        <taxon>Eukaryota</taxon>
        <taxon>Viridiplantae</taxon>
        <taxon>Streptophyta</taxon>
        <taxon>Embryophyta</taxon>
        <taxon>Tracheophyta</taxon>
        <taxon>Spermatophyta</taxon>
        <taxon>Magnoliopsida</taxon>
        <taxon>eudicotyledons</taxon>
        <taxon>Gunneridae</taxon>
        <taxon>Pentapetalae</taxon>
        <taxon>asterids</taxon>
        <taxon>campanulids</taxon>
        <taxon>Escalloniales</taxon>
        <taxon>Escalloniaceae</taxon>
        <taxon>Escallonia</taxon>
    </lineage>
</organism>
<evidence type="ECO:0000313" key="2">
    <source>
        <dbReference type="EMBL" id="KAK2980567.1"/>
    </source>
</evidence>
<dbReference type="InterPro" id="IPR011009">
    <property type="entry name" value="Kinase-like_dom_sf"/>
</dbReference>
<evidence type="ECO:0008006" key="4">
    <source>
        <dbReference type="Google" id="ProtNLM"/>
    </source>
</evidence>
<keyword evidence="1" id="KW-0812">Transmembrane</keyword>
<dbReference type="Proteomes" id="UP001187471">
    <property type="component" value="Unassembled WGS sequence"/>
</dbReference>
<reference evidence="2" key="1">
    <citation type="submission" date="2022-12" db="EMBL/GenBank/DDBJ databases">
        <title>Draft genome assemblies for two species of Escallonia (Escalloniales).</title>
        <authorList>
            <person name="Chanderbali A."/>
            <person name="Dervinis C."/>
            <person name="Anghel I."/>
            <person name="Soltis D."/>
            <person name="Soltis P."/>
            <person name="Zapata F."/>
        </authorList>
    </citation>
    <scope>NUCLEOTIDE SEQUENCE</scope>
    <source>
        <strain evidence="2">UCBG92.1500</strain>
        <tissue evidence="2">Leaf</tissue>
    </source>
</reference>
<keyword evidence="3" id="KW-1185">Reference proteome</keyword>
<sequence>MFYYRVSILIILYFFFLRLPLFTFAGNIPPPYSAVDDSLYDGRPPSAPKLRKLWFAIDFGNPIANGAIILIALFNVIVYHLRELQESNLDDKEKRDYSFPLPSSEHQLCRRFSFGELQLATNNFDDASVIGRGGFGKVYKGFIDNGASHAKEPLSFGLRLSYFQGPANQLCSHVSSNVKGTFGYLDPDYNLTGQLTRKYDVYSFVVVLFEVLCGRPAVDTRLNDEEQWGLAGWAKHYIKGGKLDQIIDPSLQGKILSDCLMVFV</sequence>
<dbReference type="GO" id="GO:0009506">
    <property type="term" value="C:plasmodesma"/>
    <property type="evidence" value="ECO:0007669"/>
    <property type="project" value="TreeGrafter"/>
</dbReference>
<feature type="transmembrane region" description="Helical" evidence="1">
    <location>
        <begin position="63"/>
        <end position="81"/>
    </location>
</feature>
<dbReference type="EMBL" id="JAVXUO010001619">
    <property type="protein sequence ID" value="KAK2980567.1"/>
    <property type="molecule type" value="Genomic_DNA"/>
</dbReference>
<gene>
    <name evidence="2" type="ORF">RJ640_003527</name>
</gene>
<name>A0AA88UMC1_9ASTE</name>
<dbReference type="InterPro" id="IPR045272">
    <property type="entry name" value="ANXUR1/2-like"/>
</dbReference>
<dbReference type="GO" id="GO:0004714">
    <property type="term" value="F:transmembrane receptor protein tyrosine kinase activity"/>
    <property type="evidence" value="ECO:0007669"/>
    <property type="project" value="InterPro"/>
</dbReference>
<dbReference type="SUPFAM" id="SSF56112">
    <property type="entry name" value="Protein kinase-like (PK-like)"/>
    <property type="match status" value="2"/>
</dbReference>
<dbReference type="GO" id="GO:0005886">
    <property type="term" value="C:plasma membrane"/>
    <property type="evidence" value="ECO:0007669"/>
    <property type="project" value="TreeGrafter"/>
</dbReference>
<dbReference type="AlphaFoldDB" id="A0AA88UMC1"/>
<proteinExistence type="predicted"/>
<protein>
    <recommendedName>
        <fullName evidence="4">Protein kinase domain-containing protein</fullName>
    </recommendedName>
</protein>
<dbReference type="PANTHER" id="PTHR27003">
    <property type="entry name" value="OS07G0166700 PROTEIN"/>
    <property type="match status" value="1"/>
</dbReference>
<evidence type="ECO:0000256" key="1">
    <source>
        <dbReference type="SAM" id="Phobius"/>
    </source>
</evidence>
<dbReference type="Gene3D" id="1.10.510.10">
    <property type="entry name" value="Transferase(Phosphotransferase) domain 1"/>
    <property type="match status" value="1"/>
</dbReference>
<keyword evidence="1" id="KW-0472">Membrane</keyword>
<dbReference type="Gene3D" id="3.30.200.20">
    <property type="entry name" value="Phosphorylase Kinase, domain 1"/>
    <property type="match status" value="1"/>
</dbReference>
<evidence type="ECO:0000313" key="3">
    <source>
        <dbReference type="Proteomes" id="UP001187471"/>
    </source>
</evidence>
<keyword evidence="1" id="KW-1133">Transmembrane helix</keyword>